<dbReference type="EMBL" id="NEXK01000048">
    <property type="protein sequence ID" value="PSN96331.1"/>
    <property type="molecule type" value="Genomic_DNA"/>
</dbReference>
<name>A0A2R6BCG2_9ARCH</name>
<protein>
    <recommendedName>
        <fullName evidence="1">HNH nuclease domain-containing protein</fullName>
    </recommendedName>
</protein>
<comment type="caution">
    <text evidence="2">The sequence shown here is derived from an EMBL/GenBank/DDBJ whole genome shotgun (WGS) entry which is preliminary data.</text>
</comment>
<evidence type="ECO:0000259" key="1">
    <source>
        <dbReference type="Pfam" id="PF13391"/>
    </source>
</evidence>
<evidence type="ECO:0000313" key="3">
    <source>
        <dbReference type="Proteomes" id="UP000240681"/>
    </source>
</evidence>
<organism evidence="2 3">
    <name type="scientific">Candidatus Marsarchaeota G2 archaeon ECH_B_SAG-C16</name>
    <dbReference type="NCBI Taxonomy" id="1978163"/>
    <lineage>
        <taxon>Archaea</taxon>
        <taxon>Candidatus Marsarchaeota</taxon>
        <taxon>Candidatus Marsarchaeota group 2</taxon>
    </lineage>
</organism>
<dbReference type="Proteomes" id="UP000240681">
    <property type="component" value="Unassembled WGS sequence"/>
</dbReference>
<gene>
    <name evidence="2" type="ORF">B9Q09_02305</name>
</gene>
<feature type="domain" description="HNH nuclease" evidence="1">
    <location>
        <begin position="194"/>
        <end position="245"/>
    </location>
</feature>
<dbReference type="InterPro" id="IPR003615">
    <property type="entry name" value="HNH_nuc"/>
</dbReference>
<proteinExistence type="predicted"/>
<dbReference type="AlphaFoldDB" id="A0A2R6BCG2"/>
<sequence length="303" mass="35391">MRCNIMKGVIYHTDKEWFNYLITNNLLTDVSFWTTQDRNLKIQEGDIFFFKTLDQEILGMADVKSYEKNLSINDVWLRFGSKNGVNNLEELKSKLKNTLGISDYDKISVIILDNLVKFKQPIKLKNVGLEKIQVMKYIGDDKIKQILEEANIVRGDQNINLNSLDPKFQKSLTKHRLFQHELRKLVLKKYNNKCLICGIDNENLLKVSHIKPVKDSPDDAGKIDNTLLLCSLHDSLFDSGLISINEKGKIMISDELKKTNSDRLIKEIEYLKNDPIKKEEKEELGLDFENEFFKYHRENIFKK</sequence>
<evidence type="ECO:0000313" key="2">
    <source>
        <dbReference type="EMBL" id="PSN96331.1"/>
    </source>
</evidence>
<accession>A0A2R6BCG2</accession>
<dbReference type="Pfam" id="PF13391">
    <property type="entry name" value="HNH_2"/>
    <property type="match status" value="1"/>
</dbReference>
<reference evidence="2 3" key="1">
    <citation type="submission" date="2017-04" db="EMBL/GenBank/DDBJ databases">
        <title>Novel microbial lineages endemic to geothermal iron-oxide mats fill important gaps in the evolutionary history of Archaea.</title>
        <authorList>
            <person name="Jay Z.J."/>
            <person name="Beam J.P."/>
            <person name="Dlakic M."/>
            <person name="Rusch D.B."/>
            <person name="Kozubal M.A."/>
            <person name="Inskeep W.P."/>
        </authorList>
    </citation>
    <scope>NUCLEOTIDE SEQUENCE [LARGE SCALE GENOMIC DNA]</scope>
    <source>
        <strain evidence="2">ECH_B_SAG-C16</strain>
    </source>
</reference>